<evidence type="ECO:0000256" key="7">
    <source>
        <dbReference type="SAM" id="Coils"/>
    </source>
</evidence>
<evidence type="ECO:0000256" key="4">
    <source>
        <dbReference type="ARBA" id="ARBA00022801"/>
    </source>
</evidence>
<feature type="region of interest" description="Disordered" evidence="8">
    <location>
        <begin position="1"/>
        <end position="119"/>
    </location>
</feature>
<dbReference type="AlphaFoldDB" id="A0A9X4XJL6"/>
<sequence length="535" mass="58394">MTERPSNDYRLRDRPSPDHAAVERGRETGRAAYHHPPGSAAAARHPADPREHRYEHRADLRLDPRPEHRDYRPEHRTDHRYGHHVPIDERRPRPAAPLPPQPAGRTTPAARPAAAPRTAASPVRRAFTFGYAGRQVRLGPVAFWTVVGTLVIMAGWSVVTASYFAFHDDVITRMIARQAEIEAAYEDRIAEMRAQVDRVTTRQLLDQEQFEQKLEQVIRRQSQLENRAGQLGGIGGVAADPTPTGAIRPPGRGAPPPEPTPKASPISDTVIFKAPPDRQARLESRQPPPALAAATASRNVLTGLDAKIARLHGALDRIESRQVSTLATLEETYEGRARRIRALLADLGLERAAPAETGVGGPFVPVRLQSGAQAFERQIHRVRLARAQAERLTRTLVAIPIRKPVAGDVDFSSTFGVRIDPFVGRPAMHTGLDFRGSTGEPIRVTANGTVTSAGWSGGYGKMVEIDHGNGLSTRYGHLSEILVQSGQSVKIGQVIGRMGSTGRSTGPHLHYETRVGGDAVDPQKFLRAGLRMGAL</sequence>
<evidence type="ECO:0000259" key="10">
    <source>
        <dbReference type="Pfam" id="PF01551"/>
    </source>
</evidence>
<proteinExistence type="predicted"/>
<evidence type="ECO:0000256" key="2">
    <source>
        <dbReference type="ARBA" id="ARBA00022670"/>
    </source>
</evidence>
<accession>A0A9X4XJL6</accession>
<feature type="transmembrane region" description="Helical" evidence="9">
    <location>
        <begin position="141"/>
        <end position="166"/>
    </location>
</feature>
<dbReference type="GO" id="GO:0004222">
    <property type="term" value="F:metalloendopeptidase activity"/>
    <property type="evidence" value="ECO:0007669"/>
    <property type="project" value="TreeGrafter"/>
</dbReference>
<keyword evidence="9" id="KW-0812">Transmembrane</keyword>
<organism evidence="12 13">
    <name type="scientific">Rhodoplanes serenus</name>
    <dbReference type="NCBI Taxonomy" id="200615"/>
    <lineage>
        <taxon>Bacteria</taxon>
        <taxon>Pseudomonadati</taxon>
        <taxon>Pseudomonadota</taxon>
        <taxon>Alphaproteobacteria</taxon>
        <taxon>Hyphomicrobiales</taxon>
        <taxon>Nitrobacteraceae</taxon>
        <taxon>Rhodoplanes</taxon>
    </lineage>
</organism>
<dbReference type="PANTHER" id="PTHR21666">
    <property type="entry name" value="PEPTIDASE-RELATED"/>
    <property type="match status" value="1"/>
</dbReference>
<name>A0A9X4XJL6_9BRAD</name>
<dbReference type="Gene3D" id="2.70.70.10">
    <property type="entry name" value="Glucose Permease (Domain IIA)"/>
    <property type="match status" value="1"/>
</dbReference>
<evidence type="ECO:0000256" key="5">
    <source>
        <dbReference type="ARBA" id="ARBA00022833"/>
    </source>
</evidence>
<dbReference type="Proteomes" id="UP000438991">
    <property type="component" value="Unassembled WGS sequence"/>
</dbReference>
<comment type="caution">
    <text evidence="12">The sequence shown here is derived from an EMBL/GenBank/DDBJ whole genome shotgun (WGS) entry which is preliminary data.</text>
</comment>
<keyword evidence="2" id="KW-0645">Protease</keyword>
<keyword evidence="5" id="KW-0862">Zinc</keyword>
<feature type="compositionally biased region" description="Low complexity" evidence="8">
    <location>
        <begin position="241"/>
        <end position="251"/>
    </location>
</feature>
<evidence type="ECO:0000256" key="3">
    <source>
        <dbReference type="ARBA" id="ARBA00022723"/>
    </source>
</evidence>
<feature type="domain" description="DUF5930" evidence="11">
    <location>
        <begin position="133"/>
        <end position="224"/>
    </location>
</feature>
<feature type="compositionally biased region" description="Pro residues" evidence="8">
    <location>
        <begin position="252"/>
        <end position="262"/>
    </location>
</feature>
<dbReference type="InterPro" id="IPR011055">
    <property type="entry name" value="Dup_hybrid_motif"/>
</dbReference>
<keyword evidence="9" id="KW-0472">Membrane</keyword>
<dbReference type="InterPro" id="IPR045974">
    <property type="entry name" value="DUF5930"/>
</dbReference>
<dbReference type="Pfam" id="PF01551">
    <property type="entry name" value="Peptidase_M23"/>
    <property type="match status" value="1"/>
</dbReference>
<evidence type="ECO:0000256" key="8">
    <source>
        <dbReference type="SAM" id="MobiDB-lite"/>
    </source>
</evidence>
<evidence type="ECO:0000256" key="6">
    <source>
        <dbReference type="ARBA" id="ARBA00023049"/>
    </source>
</evidence>
<feature type="coiled-coil region" evidence="7">
    <location>
        <begin position="182"/>
        <end position="227"/>
    </location>
</feature>
<feature type="compositionally biased region" description="Basic and acidic residues" evidence="8">
    <location>
        <begin position="45"/>
        <end position="92"/>
    </location>
</feature>
<feature type="domain" description="M23ase beta-sheet core" evidence="10">
    <location>
        <begin position="428"/>
        <end position="522"/>
    </location>
</feature>
<dbReference type="FunFam" id="2.70.70.10:FF:000006">
    <property type="entry name" value="M23 family peptidase"/>
    <property type="match status" value="1"/>
</dbReference>
<protein>
    <submittedName>
        <fullName evidence="12">Peptidoglycan DD-metalloendopeptidase family protein</fullName>
    </submittedName>
</protein>
<feature type="region of interest" description="Disordered" evidence="8">
    <location>
        <begin position="231"/>
        <end position="268"/>
    </location>
</feature>
<dbReference type="Pfam" id="PF19353">
    <property type="entry name" value="DUF5930"/>
    <property type="match status" value="1"/>
</dbReference>
<evidence type="ECO:0000256" key="9">
    <source>
        <dbReference type="SAM" id="Phobius"/>
    </source>
</evidence>
<gene>
    <name evidence="12" type="ORF">GJ689_09225</name>
</gene>
<dbReference type="SUPFAM" id="SSF51261">
    <property type="entry name" value="Duplicated hybrid motif"/>
    <property type="match status" value="1"/>
</dbReference>
<keyword evidence="3" id="KW-0479">Metal-binding</keyword>
<evidence type="ECO:0000313" key="13">
    <source>
        <dbReference type="Proteomes" id="UP000438991"/>
    </source>
</evidence>
<dbReference type="InterPro" id="IPR016047">
    <property type="entry name" value="M23ase_b-sheet_dom"/>
</dbReference>
<keyword evidence="9" id="KW-1133">Transmembrane helix</keyword>
<keyword evidence="4" id="KW-0378">Hydrolase</keyword>
<feature type="compositionally biased region" description="Low complexity" evidence="8">
    <location>
        <begin position="103"/>
        <end position="119"/>
    </location>
</feature>
<comment type="cofactor">
    <cofactor evidence="1">
        <name>Zn(2+)</name>
        <dbReference type="ChEBI" id="CHEBI:29105"/>
    </cofactor>
</comment>
<dbReference type="GO" id="GO:0046872">
    <property type="term" value="F:metal ion binding"/>
    <property type="evidence" value="ECO:0007669"/>
    <property type="project" value="UniProtKB-KW"/>
</dbReference>
<evidence type="ECO:0000256" key="1">
    <source>
        <dbReference type="ARBA" id="ARBA00001947"/>
    </source>
</evidence>
<dbReference type="InterPro" id="IPR050570">
    <property type="entry name" value="Cell_wall_metabolism_enzyme"/>
</dbReference>
<dbReference type="GO" id="GO:0006508">
    <property type="term" value="P:proteolysis"/>
    <property type="evidence" value="ECO:0007669"/>
    <property type="project" value="UniProtKB-KW"/>
</dbReference>
<evidence type="ECO:0000259" key="11">
    <source>
        <dbReference type="Pfam" id="PF19353"/>
    </source>
</evidence>
<dbReference type="CDD" id="cd12797">
    <property type="entry name" value="M23_peptidase"/>
    <property type="match status" value="1"/>
</dbReference>
<keyword evidence="7" id="KW-0175">Coiled coil</keyword>
<dbReference type="PANTHER" id="PTHR21666:SF288">
    <property type="entry name" value="CELL DIVISION PROTEIN YTFB"/>
    <property type="match status" value="1"/>
</dbReference>
<keyword evidence="6" id="KW-0482">Metalloprotease</keyword>
<dbReference type="EMBL" id="WNKV01000006">
    <property type="protein sequence ID" value="MTW16392.1"/>
    <property type="molecule type" value="Genomic_DNA"/>
</dbReference>
<evidence type="ECO:0000313" key="12">
    <source>
        <dbReference type="EMBL" id="MTW16392.1"/>
    </source>
</evidence>
<reference evidence="12 13" key="1">
    <citation type="submission" date="2019-11" db="EMBL/GenBank/DDBJ databases">
        <title>Whole-genome sequence of Rhodoplanes serenus DSM 18633, type strain.</title>
        <authorList>
            <person name="Kyndt J.A."/>
            <person name="Meyer T.E."/>
        </authorList>
    </citation>
    <scope>NUCLEOTIDE SEQUENCE [LARGE SCALE GENOMIC DNA]</scope>
    <source>
        <strain evidence="12 13">DSM 18633</strain>
    </source>
</reference>
<feature type="compositionally biased region" description="Basic and acidic residues" evidence="8">
    <location>
        <begin position="1"/>
        <end position="29"/>
    </location>
</feature>